<accession>A0A1C5J1G3</accession>
<evidence type="ECO:0000256" key="5">
    <source>
        <dbReference type="ARBA" id="ARBA00022741"/>
    </source>
</evidence>
<sequence length="752" mass="77085">MTSTAKSLPVAPNLIELAIGGMTCASCAARIEKKLNRMEGVEATVNYATEKATVRYADDVTPDDLIATVEKTGYTAVLPPPPTPAGVAEPAAEPVDELRGLRTRLWVSVALAVPVVLLAMVPAWQFTHWQWLSLTLAAPVVVYGGLPFHRAAWINLRHGAATMDTLVSLGTLAAFGWSLWALFLGTAGTPGMTHPFSFDIARTDGAGNIYLEAAAGVTVFILAGRYFEARSKRTAGAALRALLELGAKDVAVLRGGAETRIPVDQLAVGDRFVVRPGEKIATDGVVDEGTSAVDASMLTGESVPVEVGPGDTVVGATVNAGGRLVVTATRVGADTQLAQMAKLVEQAQTGKAAVQRLADRISGVFVPIVIALAAGTLGWWLGSGAGPTAAFTAAVAVLIIACPCALGLATPTALLVGTGRGAQLGILIKGPEVLESTRQVDTVVLDKTGTVTTGRMTLVDVVPAAGQERAELLRLAGALEAGSEHPIARAVAAGAAEAGALPPVTGFANAEGLGVTGTVDGRDVVVGRLRLLRERGLDVPEEVVRAVTDAEAAGRTAVLAGWDGRARGVLAVADVVKPTSRAAIDGLRALGLTPVLLTGDNATVAKAVAAEVGIDEVIAEVLPADKVAVVQRLQAEGRTVAMVGDGINDAAALAQADLGLAMGTGTDVAIEASDLTLVRGDLTAAVDAIRLSRRTLATIKGNLFWAFAYNVAALPLAAAGLLNPMIAGAAMAFSSVFVVANSLRLRRFRPVG</sequence>
<evidence type="ECO:0000256" key="11">
    <source>
        <dbReference type="ARBA" id="ARBA00074171"/>
    </source>
</evidence>
<comment type="subcellular location">
    <subcellularLocation>
        <location evidence="1">Cell membrane</location>
        <topology evidence="1">Multi-pass membrane protein</topology>
    </subcellularLocation>
</comment>
<feature type="transmembrane region" description="Helical" evidence="12">
    <location>
        <begin position="702"/>
        <end position="719"/>
    </location>
</feature>
<evidence type="ECO:0000256" key="7">
    <source>
        <dbReference type="ARBA" id="ARBA00022967"/>
    </source>
</evidence>
<dbReference type="NCBIfam" id="TIGR01511">
    <property type="entry name" value="ATPase-IB1_Cu"/>
    <property type="match status" value="1"/>
</dbReference>
<dbReference type="GO" id="GO:0043682">
    <property type="term" value="F:P-type divalent copper transporter activity"/>
    <property type="evidence" value="ECO:0007669"/>
    <property type="project" value="TreeGrafter"/>
</dbReference>
<dbReference type="SFLD" id="SFLDG00002">
    <property type="entry name" value="C1.7:_P-type_atpase_like"/>
    <property type="match status" value="1"/>
</dbReference>
<dbReference type="PROSITE" id="PS01047">
    <property type="entry name" value="HMA_1"/>
    <property type="match status" value="1"/>
</dbReference>
<evidence type="ECO:0000256" key="8">
    <source>
        <dbReference type="ARBA" id="ARBA00022989"/>
    </source>
</evidence>
<proteinExistence type="inferred from homology"/>
<comment type="catalytic activity">
    <reaction evidence="10">
        <text>ATP + H2O = ADP + phosphate + H(+)</text>
        <dbReference type="Rhea" id="RHEA:13065"/>
        <dbReference type="ChEBI" id="CHEBI:15377"/>
        <dbReference type="ChEBI" id="CHEBI:15378"/>
        <dbReference type="ChEBI" id="CHEBI:30616"/>
        <dbReference type="ChEBI" id="CHEBI:43474"/>
        <dbReference type="ChEBI" id="CHEBI:456216"/>
    </reaction>
</comment>
<dbReference type="InterPro" id="IPR006121">
    <property type="entry name" value="HMA_dom"/>
</dbReference>
<dbReference type="InterPro" id="IPR059000">
    <property type="entry name" value="ATPase_P-type_domA"/>
</dbReference>
<dbReference type="InterPro" id="IPR027256">
    <property type="entry name" value="P-typ_ATPase_IB"/>
</dbReference>
<dbReference type="SFLD" id="SFLDS00003">
    <property type="entry name" value="Haloacid_Dehalogenase"/>
    <property type="match status" value="1"/>
</dbReference>
<dbReference type="Proteomes" id="UP000198215">
    <property type="component" value="Chromosome I"/>
</dbReference>
<dbReference type="InterPro" id="IPR018303">
    <property type="entry name" value="ATPase_P-typ_P_site"/>
</dbReference>
<dbReference type="FunFam" id="3.30.70.100:FF:000005">
    <property type="entry name" value="Copper-exporting P-type ATPase A"/>
    <property type="match status" value="1"/>
</dbReference>
<evidence type="ECO:0000256" key="4">
    <source>
        <dbReference type="ARBA" id="ARBA00022723"/>
    </source>
</evidence>
<dbReference type="InterPro" id="IPR023214">
    <property type="entry name" value="HAD_sf"/>
</dbReference>
<evidence type="ECO:0000256" key="2">
    <source>
        <dbReference type="ARBA" id="ARBA00006024"/>
    </source>
</evidence>
<comment type="similarity">
    <text evidence="2 12">Belongs to the cation transport ATPase (P-type) (TC 3.A.3) family. Type IB subfamily.</text>
</comment>
<dbReference type="NCBIfam" id="TIGR01525">
    <property type="entry name" value="ATPase-IB_hvy"/>
    <property type="match status" value="1"/>
</dbReference>
<dbReference type="NCBIfam" id="TIGR01494">
    <property type="entry name" value="ATPase_P-type"/>
    <property type="match status" value="1"/>
</dbReference>
<dbReference type="Gene3D" id="2.70.150.10">
    <property type="entry name" value="Calcium-transporting ATPase, cytoplasmic transduction domain A"/>
    <property type="match status" value="1"/>
</dbReference>
<evidence type="ECO:0000256" key="12">
    <source>
        <dbReference type="RuleBase" id="RU362081"/>
    </source>
</evidence>
<keyword evidence="3 12" id="KW-0812">Transmembrane</keyword>
<dbReference type="SUPFAM" id="SSF56784">
    <property type="entry name" value="HAD-like"/>
    <property type="match status" value="1"/>
</dbReference>
<dbReference type="InterPro" id="IPR008250">
    <property type="entry name" value="ATPase_P-typ_transduc_dom_A_sf"/>
</dbReference>
<feature type="transmembrane region" description="Helical" evidence="12">
    <location>
        <begin position="393"/>
        <end position="416"/>
    </location>
</feature>
<protein>
    <recommendedName>
        <fullName evidence="11">Cation-transporting P-type ATPase B</fullName>
    </recommendedName>
</protein>
<keyword evidence="15" id="KW-1185">Reference proteome</keyword>
<dbReference type="GO" id="GO:0005886">
    <property type="term" value="C:plasma membrane"/>
    <property type="evidence" value="ECO:0007669"/>
    <property type="project" value="UniProtKB-SubCell"/>
</dbReference>
<evidence type="ECO:0000313" key="15">
    <source>
        <dbReference type="Proteomes" id="UP000198215"/>
    </source>
</evidence>
<keyword evidence="7" id="KW-1278">Translocase</keyword>
<dbReference type="RefSeq" id="WP_088977203.1">
    <property type="nucleotide sequence ID" value="NZ_LT607753.1"/>
</dbReference>
<keyword evidence="4 12" id="KW-0479">Metal-binding</keyword>
<dbReference type="Gene3D" id="3.40.50.1000">
    <property type="entry name" value="HAD superfamily/HAD-like"/>
    <property type="match status" value="1"/>
</dbReference>
<dbReference type="CDD" id="cd02094">
    <property type="entry name" value="P-type_ATPase_Cu-like"/>
    <property type="match status" value="1"/>
</dbReference>
<dbReference type="GO" id="GO:0005524">
    <property type="term" value="F:ATP binding"/>
    <property type="evidence" value="ECO:0007669"/>
    <property type="project" value="UniProtKB-UniRule"/>
</dbReference>
<organism evidence="14 15">
    <name type="scientific">Micromonospora coxensis</name>
    <dbReference type="NCBI Taxonomy" id="356852"/>
    <lineage>
        <taxon>Bacteria</taxon>
        <taxon>Bacillati</taxon>
        <taxon>Actinomycetota</taxon>
        <taxon>Actinomycetes</taxon>
        <taxon>Micromonosporales</taxon>
        <taxon>Micromonosporaceae</taxon>
        <taxon>Micromonospora</taxon>
    </lineage>
</organism>
<dbReference type="GO" id="GO:0055070">
    <property type="term" value="P:copper ion homeostasis"/>
    <property type="evidence" value="ECO:0007669"/>
    <property type="project" value="TreeGrafter"/>
</dbReference>
<feature type="transmembrane region" description="Helical" evidence="12">
    <location>
        <begin position="361"/>
        <end position="381"/>
    </location>
</feature>
<dbReference type="PROSITE" id="PS50846">
    <property type="entry name" value="HMA_2"/>
    <property type="match status" value="1"/>
</dbReference>
<evidence type="ECO:0000256" key="1">
    <source>
        <dbReference type="ARBA" id="ARBA00004651"/>
    </source>
</evidence>
<evidence type="ECO:0000256" key="10">
    <source>
        <dbReference type="ARBA" id="ARBA00049360"/>
    </source>
</evidence>
<dbReference type="Pfam" id="PF00403">
    <property type="entry name" value="HMA"/>
    <property type="match status" value="1"/>
</dbReference>
<keyword evidence="9 12" id="KW-0472">Membrane</keyword>
<feature type="transmembrane region" description="Helical" evidence="12">
    <location>
        <begin position="105"/>
        <end position="123"/>
    </location>
</feature>
<keyword evidence="12" id="KW-1003">Cell membrane</keyword>
<dbReference type="Pfam" id="PF00702">
    <property type="entry name" value="Hydrolase"/>
    <property type="match status" value="1"/>
</dbReference>
<evidence type="ECO:0000256" key="9">
    <source>
        <dbReference type="ARBA" id="ARBA00023136"/>
    </source>
</evidence>
<evidence type="ECO:0000256" key="6">
    <source>
        <dbReference type="ARBA" id="ARBA00022840"/>
    </source>
</evidence>
<dbReference type="SUPFAM" id="SSF81653">
    <property type="entry name" value="Calcium ATPase, transduction domain A"/>
    <property type="match status" value="1"/>
</dbReference>
<dbReference type="InterPro" id="IPR017969">
    <property type="entry name" value="Heavy-metal-associated_CS"/>
</dbReference>
<keyword evidence="6 12" id="KW-0067">ATP-binding</keyword>
<dbReference type="Gene3D" id="3.40.1110.10">
    <property type="entry name" value="Calcium-transporting ATPase, cytoplasmic domain N"/>
    <property type="match status" value="1"/>
</dbReference>
<gene>
    <name evidence="14" type="ORF">GA0070614_3804</name>
</gene>
<feature type="transmembrane region" description="Helical" evidence="12">
    <location>
        <begin position="209"/>
        <end position="227"/>
    </location>
</feature>
<feature type="transmembrane region" description="Helical" evidence="12">
    <location>
        <begin position="166"/>
        <end position="189"/>
    </location>
</feature>
<dbReference type="PROSITE" id="PS00154">
    <property type="entry name" value="ATPASE_E1_E2"/>
    <property type="match status" value="1"/>
</dbReference>
<evidence type="ECO:0000313" key="14">
    <source>
        <dbReference type="EMBL" id="SCG64432.1"/>
    </source>
</evidence>
<keyword evidence="8 12" id="KW-1133">Transmembrane helix</keyword>
<dbReference type="PROSITE" id="PS01229">
    <property type="entry name" value="COF_2"/>
    <property type="match status" value="1"/>
</dbReference>
<dbReference type="Gene3D" id="3.30.70.100">
    <property type="match status" value="1"/>
</dbReference>
<evidence type="ECO:0000259" key="13">
    <source>
        <dbReference type="PROSITE" id="PS50846"/>
    </source>
</evidence>
<dbReference type="InterPro" id="IPR044492">
    <property type="entry name" value="P_typ_ATPase_HD_dom"/>
</dbReference>
<dbReference type="PANTHER" id="PTHR43520">
    <property type="entry name" value="ATP7, ISOFORM B"/>
    <property type="match status" value="1"/>
</dbReference>
<dbReference type="SFLD" id="SFLDF00027">
    <property type="entry name" value="p-type_atpase"/>
    <property type="match status" value="1"/>
</dbReference>
<dbReference type="PRINTS" id="PR00943">
    <property type="entry name" value="CUATPASE"/>
</dbReference>
<dbReference type="EMBL" id="LT607753">
    <property type="protein sequence ID" value="SCG64432.1"/>
    <property type="molecule type" value="Genomic_DNA"/>
</dbReference>
<dbReference type="InterPro" id="IPR023298">
    <property type="entry name" value="ATPase_P-typ_TM_dom_sf"/>
</dbReference>
<dbReference type="GO" id="GO:0016887">
    <property type="term" value="F:ATP hydrolysis activity"/>
    <property type="evidence" value="ECO:0007669"/>
    <property type="project" value="InterPro"/>
</dbReference>
<dbReference type="SUPFAM" id="SSF81665">
    <property type="entry name" value="Calcium ATPase, transmembrane domain M"/>
    <property type="match status" value="1"/>
</dbReference>
<name>A0A1C5J1G3_9ACTN</name>
<dbReference type="AlphaFoldDB" id="A0A1C5J1G3"/>
<dbReference type="SUPFAM" id="SSF55008">
    <property type="entry name" value="HMA, heavy metal-associated domain"/>
    <property type="match status" value="1"/>
</dbReference>
<dbReference type="InterPro" id="IPR036163">
    <property type="entry name" value="HMA_dom_sf"/>
</dbReference>
<feature type="transmembrane region" description="Helical" evidence="12">
    <location>
        <begin position="725"/>
        <end position="743"/>
    </location>
</feature>
<dbReference type="GO" id="GO:0005507">
    <property type="term" value="F:copper ion binding"/>
    <property type="evidence" value="ECO:0007669"/>
    <property type="project" value="TreeGrafter"/>
</dbReference>
<evidence type="ECO:0000256" key="3">
    <source>
        <dbReference type="ARBA" id="ARBA00022692"/>
    </source>
</evidence>
<dbReference type="InterPro" id="IPR023299">
    <property type="entry name" value="ATPase_P-typ_cyto_dom_N"/>
</dbReference>
<dbReference type="Pfam" id="PF00122">
    <property type="entry name" value="E1-E2_ATPase"/>
    <property type="match status" value="1"/>
</dbReference>
<feature type="transmembrane region" description="Helical" evidence="12">
    <location>
        <begin position="129"/>
        <end position="146"/>
    </location>
</feature>
<dbReference type="InterPro" id="IPR036412">
    <property type="entry name" value="HAD-like_sf"/>
</dbReference>
<dbReference type="OrthoDB" id="7059309at2"/>
<dbReference type="PANTHER" id="PTHR43520:SF8">
    <property type="entry name" value="P-TYPE CU(+) TRANSPORTER"/>
    <property type="match status" value="1"/>
</dbReference>
<dbReference type="InterPro" id="IPR001757">
    <property type="entry name" value="P_typ_ATPase"/>
</dbReference>
<feature type="domain" description="HMA" evidence="13">
    <location>
        <begin position="13"/>
        <end position="77"/>
    </location>
</feature>
<dbReference type="FunFam" id="2.70.150.10:FF:000002">
    <property type="entry name" value="Copper-transporting ATPase 1, putative"/>
    <property type="match status" value="1"/>
</dbReference>
<reference evidence="15" key="1">
    <citation type="submission" date="2016-06" db="EMBL/GenBank/DDBJ databases">
        <authorList>
            <person name="Varghese N."/>
            <person name="Submissions Spin"/>
        </authorList>
    </citation>
    <scope>NUCLEOTIDE SEQUENCE [LARGE SCALE GENOMIC DNA]</scope>
    <source>
        <strain evidence="15">DSM 45161</strain>
    </source>
</reference>
<dbReference type="PRINTS" id="PR00119">
    <property type="entry name" value="CATATPASE"/>
</dbReference>
<dbReference type="CDD" id="cd00371">
    <property type="entry name" value="HMA"/>
    <property type="match status" value="1"/>
</dbReference>
<keyword evidence="5 12" id="KW-0547">Nucleotide-binding</keyword>